<evidence type="ECO:0000313" key="2">
    <source>
        <dbReference type="Proteomes" id="UP000095472"/>
    </source>
</evidence>
<reference evidence="1 2" key="1">
    <citation type="journal article" date="2016" name="Genome Announc.">
        <title>Draft Genome Sequence of the Thermotolerant Cyanobacterium Desertifilum sp. IPPAS B-1220.</title>
        <authorList>
            <person name="Mironov K.S."/>
            <person name="Sinetova M.A."/>
            <person name="Bolatkhan K."/>
            <person name="Zayadan B.K."/>
            <person name="Ustinova V.V."/>
            <person name="Kupriyanova E.V."/>
            <person name="Skrypnik A.N."/>
            <person name="Gogoleva N.E."/>
            <person name="Gogolev Y.V."/>
            <person name="Los D.A."/>
        </authorList>
    </citation>
    <scope>NUCLEOTIDE SEQUENCE [LARGE SCALE GENOMIC DNA]</scope>
    <source>
        <strain evidence="1 2">IPPAS B-1220</strain>
    </source>
</reference>
<sequence length="72" mass="8375">MFDGVDKIQHQAWRFLDPKLLSENPSAWERRMCNLCLEYFRQLDGYIRALVTLAVPGCSGVYGTRIMALPRR</sequence>
<dbReference type="EMBL" id="CP182909">
    <property type="protein sequence ID" value="XPM63464.1"/>
    <property type="molecule type" value="Genomic_DNA"/>
</dbReference>
<accession>A0ACD5GS42</accession>
<gene>
    <name evidence="1" type="ORF">BH720_029850</name>
</gene>
<organism evidence="1 2">
    <name type="scientific">Desertifilum tharense IPPAS B-1220</name>
    <dbReference type="NCBI Taxonomy" id="1781255"/>
    <lineage>
        <taxon>Bacteria</taxon>
        <taxon>Bacillati</taxon>
        <taxon>Cyanobacteriota</taxon>
        <taxon>Cyanophyceae</taxon>
        <taxon>Desertifilales</taxon>
        <taxon>Desertifilaceae</taxon>
        <taxon>Desertifilum</taxon>
    </lineage>
</organism>
<evidence type="ECO:0000313" key="1">
    <source>
        <dbReference type="EMBL" id="XPM63464.1"/>
    </source>
</evidence>
<keyword evidence="2" id="KW-1185">Reference proteome</keyword>
<name>A0ACD5GS42_9CYAN</name>
<protein>
    <submittedName>
        <fullName evidence="1">Uncharacterized protein</fullName>
    </submittedName>
</protein>
<dbReference type="Proteomes" id="UP000095472">
    <property type="component" value="Chromosome"/>
</dbReference>
<proteinExistence type="predicted"/>